<organism evidence="8 9">
    <name type="scientific">Candidatus Woesebacteria bacterium RIFCSPHIGHO2_12_FULL_41_24</name>
    <dbReference type="NCBI Taxonomy" id="1802510"/>
    <lineage>
        <taxon>Bacteria</taxon>
        <taxon>Candidatus Woeseibacteriota</taxon>
    </lineage>
</organism>
<gene>
    <name evidence="8" type="ORF">A3E44_04805</name>
</gene>
<keyword evidence="3" id="KW-0540">Nuclease</keyword>
<dbReference type="AlphaFoldDB" id="A0A1F8AV05"/>
<dbReference type="InterPro" id="IPR012933">
    <property type="entry name" value="HicA_mRNA_interferase"/>
</dbReference>
<sequence>MPKIPIVSAHKLIKVLKKKGFTLDHVSGSHHIFYHPEGKLRASVPVHKGRDLGKGITLSILKDAKITPEEFTKLLSN</sequence>
<dbReference type="Proteomes" id="UP000178603">
    <property type="component" value="Unassembled WGS sequence"/>
</dbReference>
<evidence type="ECO:0000256" key="5">
    <source>
        <dbReference type="ARBA" id="ARBA00022801"/>
    </source>
</evidence>
<evidence type="ECO:0008006" key="10">
    <source>
        <dbReference type="Google" id="ProtNLM"/>
    </source>
</evidence>
<dbReference type="GO" id="GO:0016787">
    <property type="term" value="F:hydrolase activity"/>
    <property type="evidence" value="ECO:0007669"/>
    <property type="project" value="UniProtKB-KW"/>
</dbReference>
<keyword evidence="4" id="KW-0255">Endonuclease</keyword>
<evidence type="ECO:0000256" key="7">
    <source>
        <dbReference type="ARBA" id="ARBA00023016"/>
    </source>
</evidence>
<dbReference type="PANTHER" id="PTHR34873">
    <property type="entry name" value="SSR1766 PROTEIN"/>
    <property type="match status" value="1"/>
</dbReference>
<accession>A0A1F8AV05</accession>
<evidence type="ECO:0000256" key="4">
    <source>
        <dbReference type="ARBA" id="ARBA00022759"/>
    </source>
</evidence>
<keyword evidence="5" id="KW-0378">Hydrolase</keyword>
<dbReference type="GO" id="GO:0003729">
    <property type="term" value="F:mRNA binding"/>
    <property type="evidence" value="ECO:0007669"/>
    <property type="project" value="InterPro"/>
</dbReference>
<keyword evidence="7" id="KW-0346">Stress response</keyword>
<dbReference type="SUPFAM" id="SSF54786">
    <property type="entry name" value="YcfA/nrd intein domain"/>
    <property type="match status" value="1"/>
</dbReference>
<evidence type="ECO:0000256" key="1">
    <source>
        <dbReference type="ARBA" id="ARBA00006620"/>
    </source>
</evidence>
<evidence type="ECO:0000256" key="6">
    <source>
        <dbReference type="ARBA" id="ARBA00022884"/>
    </source>
</evidence>
<dbReference type="Pfam" id="PF07927">
    <property type="entry name" value="HicA_toxin"/>
    <property type="match status" value="1"/>
</dbReference>
<evidence type="ECO:0000256" key="2">
    <source>
        <dbReference type="ARBA" id="ARBA00022649"/>
    </source>
</evidence>
<evidence type="ECO:0000256" key="3">
    <source>
        <dbReference type="ARBA" id="ARBA00022722"/>
    </source>
</evidence>
<keyword evidence="2" id="KW-1277">Toxin-antitoxin system</keyword>
<comment type="similarity">
    <text evidence="1">Belongs to the HicA mRNA interferase family.</text>
</comment>
<name>A0A1F8AV05_9BACT</name>
<evidence type="ECO:0000313" key="9">
    <source>
        <dbReference type="Proteomes" id="UP000178603"/>
    </source>
</evidence>
<dbReference type="GO" id="GO:0004519">
    <property type="term" value="F:endonuclease activity"/>
    <property type="evidence" value="ECO:0007669"/>
    <property type="project" value="UniProtKB-KW"/>
</dbReference>
<protein>
    <recommendedName>
        <fullName evidence="10">Addiction module toxin, HicA family</fullName>
    </recommendedName>
</protein>
<dbReference type="Gene3D" id="3.30.920.30">
    <property type="entry name" value="Hypothetical protein"/>
    <property type="match status" value="1"/>
</dbReference>
<dbReference type="PANTHER" id="PTHR34873:SF3">
    <property type="entry name" value="ADDICTION MODULE TOXIN, HICA FAMILY"/>
    <property type="match status" value="1"/>
</dbReference>
<dbReference type="InterPro" id="IPR038570">
    <property type="entry name" value="HicA_sf"/>
</dbReference>
<evidence type="ECO:0000313" key="8">
    <source>
        <dbReference type="EMBL" id="OGM55556.1"/>
    </source>
</evidence>
<keyword evidence="6" id="KW-0694">RNA-binding</keyword>
<dbReference type="EMBL" id="MGGW01000001">
    <property type="protein sequence ID" value="OGM55556.1"/>
    <property type="molecule type" value="Genomic_DNA"/>
</dbReference>
<reference evidence="8 9" key="1">
    <citation type="journal article" date="2016" name="Nat. Commun.">
        <title>Thousands of microbial genomes shed light on interconnected biogeochemical processes in an aquifer system.</title>
        <authorList>
            <person name="Anantharaman K."/>
            <person name="Brown C.T."/>
            <person name="Hug L.A."/>
            <person name="Sharon I."/>
            <person name="Castelle C.J."/>
            <person name="Probst A.J."/>
            <person name="Thomas B.C."/>
            <person name="Singh A."/>
            <person name="Wilkins M.J."/>
            <person name="Karaoz U."/>
            <person name="Brodie E.L."/>
            <person name="Williams K.H."/>
            <person name="Hubbard S.S."/>
            <person name="Banfield J.F."/>
        </authorList>
    </citation>
    <scope>NUCLEOTIDE SEQUENCE [LARGE SCALE GENOMIC DNA]</scope>
</reference>
<proteinExistence type="inferred from homology"/>
<comment type="caution">
    <text evidence="8">The sequence shown here is derived from an EMBL/GenBank/DDBJ whole genome shotgun (WGS) entry which is preliminary data.</text>
</comment>